<name>A0A815IM67_9BILA</name>
<dbReference type="Proteomes" id="UP000663842">
    <property type="component" value="Unassembled WGS sequence"/>
</dbReference>
<evidence type="ECO:0000313" key="11">
    <source>
        <dbReference type="EMBL" id="CAF4078971.1"/>
    </source>
</evidence>
<evidence type="ECO:0000313" key="8">
    <source>
        <dbReference type="EMBL" id="CAF3927083.1"/>
    </source>
</evidence>
<evidence type="ECO:0000313" key="6">
    <source>
        <dbReference type="EMBL" id="CAF2256834.1"/>
    </source>
</evidence>
<dbReference type="EMBL" id="CAJOBH010003383">
    <property type="protein sequence ID" value="CAF3950146.1"/>
    <property type="molecule type" value="Genomic_DNA"/>
</dbReference>
<feature type="transmembrane region" description="Helical" evidence="1">
    <location>
        <begin position="93"/>
        <end position="111"/>
    </location>
</feature>
<organism evidence="3 12">
    <name type="scientific">Rotaria magnacalcarata</name>
    <dbReference type="NCBI Taxonomy" id="392030"/>
    <lineage>
        <taxon>Eukaryota</taxon>
        <taxon>Metazoa</taxon>
        <taxon>Spiralia</taxon>
        <taxon>Gnathifera</taxon>
        <taxon>Rotifera</taxon>
        <taxon>Eurotatoria</taxon>
        <taxon>Bdelloidea</taxon>
        <taxon>Philodinida</taxon>
        <taxon>Philodinidae</taxon>
        <taxon>Rotaria</taxon>
    </lineage>
</organism>
<dbReference type="Proteomes" id="UP000663855">
    <property type="component" value="Unassembled WGS sequence"/>
</dbReference>
<dbReference type="Proteomes" id="UP000663866">
    <property type="component" value="Unassembled WGS sequence"/>
</dbReference>
<dbReference type="EMBL" id="CAJNRF010002040">
    <property type="protein sequence ID" value="CAF2032946.1"/>
    <property type="molecule type" value="Genomic_DNA"/>
</dbReference>
<evidence type="ECO:0000313" key="3">
    <source>
        <dbReference type="EMBL" id="CAF1366814.1"/>
    </source>
</evidence>
<gene>
    <name evidence="9" type="ORF">BYL167_LOCUS10984</name>
    <name evidence="2" type="ORF">CJN711_LOCUS9402</name>
    <name evidence="11" type="ORF">GIL414_LOCUS15954</name>
    <name evidence="3" type="ORF">KQP761_LOCUS8018</name>
    <name evidence="6" type="ORF">MBJ925_LOCUS38252</name>
    <name evidence="8" type="ORF">OVN521_LOCUS10912</name>
    <name evidence="7" type="ORF">SMN809_LOCUS5795</name>
    <name evidence="10" type="ORF">UXM345_LOCUS15622</name>
    <name evidence="4" type="ORF">WKI299_LOCUS6862</name>
    <name evidence="5" type="ORF">XDN619_LOCUS5990</name>
</gene>
<protein>
    <submittedName>
        <fullName evidence="3">Uncharacterized protein</fullName>
    </submittedName>
</protein>
<dbReference type="Proteomes" id="UP000681720">
    <property type="component" value="Unassembled WGS sequence"/>
</dbReference>
<dbReference type="OrthoDB" id="6234541at2759"/>
<evidence type="ECO:0000313" key="5">
    <source>
        <dbReference type="EMBL" id="CAF2036442.1"/>
    </source>
</evidence>
<dbReference type="EMBL" id="CAJNRG010001649">
    <property type="protein sequence ID" value="CAF2036442.1"/>
    <property type="molecule type" value="Genomic_DNA"/>
</dbReference>
<sequence length="158" mass="18986">MLSFTEFHSWLSIRPIELLFILFGWLSFSILLVLRYDFHFYSITYFHLFLPLFLTNAIHLYFILIVLLRLWFEQKQRSSLAPAYAYRLIVHKIFTHVPLIVCLIMFNNLLYKAFINKQLLSTNIFHHCMVPLYLFVGWLFLKIFICKKQSNITIVAQS</sequence>
<proteinExistence type="predicted"/>
<dbReference type="AlphaFoldDB" id="A0A815IM67"/>
<dbReference type="EMBL" id="CAJOBF010001875">
    <property type="protein sequence ID" value="CAF3991368.1"/>
    <property type="molecule type" value="Genomic_DNA"/>
</dbReference>
<dbReference type="EMBL" id="CAJNOW010002909">
    <property type="protein sequence ID" value="CAF1366814.1"/>
    <property type="molecule type" value="Genomic_DNA"/>
</dbReference>
<comment type="caution">
    <text evidence="3">The sequence shown here is derived from an EMBL/GenBank/DDBJ whole genome shotgun (WGS) entry which is preliminary data.</text>
</comment>
<dbReference type="Proteomes" id="UP000663834">
    <property type="component" value="Unassembled WGS sequence"/>
</dbReference>
<dbReference type="Proteomes" id="UP000663824">
    <property type="component" value="Unassembled WGS sequence"/>
</dbReference>
<reference evidence="3" key="1">
    <citation type="submission" date="2021-02" db="EMBL/GenBank/DDBJ databases">
        <authorList>
            <person name="Nowell W R."/>
        </authorList>
    </citation>
    <scope>NUCLEOTIDE SEQUENCE</scope>
</reference>
<evidence type="ECO:0000256" key="1">
    <source>
        <dbReference type="SAM" id="Phobius"/>
    </source>
</evidence>
<feature type="transmembrane region" description="Helical" evidence="1">
    <location>
        <begin position="48"/>
        <end position="72"/>
    </location>
</feature>
<keyword evidence="1" id="KW-0812">Transmembrane</keyword>
<accession>A0A815IM67</accession>
<evidence type="ECO:0000313" key="9">
    <source>
        <dbReference type="EMBL" id="CAF3950146.1"/>
    </source>
</evidence>
<feature type="transmembrane region" description="Helical" evidence="1">
    <location>
        <begin position="123"/>
        <end position="141"/>
    </location>
</feature>
<dbReference type="Proteomes" id="UP000663887">
    <property type="component" value="Unassembled WGS sequence"/>
</dbReference>
<dbReference type="EMBL" id="CAJOBG010001419">
    <property type="protein sequence ID" value="CAF3927083.1"/>
    <property type="molecule type" value="Genomic_DNA"/>
</dbReference>
<dbReference type="Proteomes" id="UP000681967">
    <property type="component" value="Unassembled WGS sequence"/>
</dbReference>
<dbReference type="EMBL" id="CAJOBJ010007148">
    <property type="protein sequence ID" value="CAF4078971.1"/>
    <property type="molecule type" value="Genomic_DNA"/>
</dbReference>
<feature type="transmembrane region" description="Helical" evidence="1">
    <location>
        <begin position="18"/>
        <end position="36"/>
    </location>
</feature>
<evidence type="ECO:0000313" key="7">
    <source>
        <dbReference type="EMBL" id="CAF3884693.1"/>
    </source>
</evidence>
<dbReference type="Proteomes" id="UP000676336">
    <property type="component" value="Unassembled WGS sequence"/>
</dbReference>
<evidence type="ECO:0000313" key="2">
    <source>
        <dbReference type="EMBL" id="CAF1148415.1"/>
    </source>
</evidence>
<dbReference type="EMBL" id="CAJNRE010021352">
    <property type="protein sequence ID" value="CAF2256834.1"/>
    <property type="molecule type" value="Genomic_DNA"/>
</dbReference>
<keyword evidence="1" id="KW-1133">Transmembrane helix</keyword>
<evidence type="ECO:0000313" key="4">
    <source>
        <dbReference type="EMBL" id="CAF2032946.1"/>
    </source>
</evidence>
<dbReference type="EMBL" id="CAJOBI010001503">
    <property type="protein sequence ID" value="CAF3884693.1"/>
    <property type="molecule type" value="Genomic_DNA"/>
</dbReference>
<keyword evidence="13" id="KW-1185">Reference proteome</keyword>
<dbReference type="EMBL" id="CAJNOV010003630">
    <property type="protein sequence ID" value="CAF1148415.1"/>
    <property type="molecule type" value="Genomic_DNA"/>
</dbReference>
<evidence type="ECO:0000313" key="10">
    <source>
        <dbReference type="EMBL" id="CAF3991368.1"/>
    </source>
</evidence>
<keyword evidence="1" id="KW-0472">Membrane</keyword>
<evidence type="ECO:0000313" key="12">
    <source>
        <dbReference type="Proteomes" id="UP000663834"/>
    </source>
</evidence>
<evidence type="ECO:0000313" key="13">
    <source>
        <dbReference type="Proteomes" id="UP000663866"/>
    </source>
</evidence>
<dbReference type="Proteomes" id="UP000663856">
    <property type="component" value="Unassembled WGS sequence"/>
</dbReference>